<proteinExistence type="predicted"/>
<dbReference type="InterPro" id="IPR050266">
    <property type="entry name" value="AB_hydrolase_sf"/>
</dbReference>
<protein>
    <submittedName>
        <fullName evidence="2">Alpha/beta hydrolase</fullName>
    </submittedName>
</protein>
<gene>
    <name evidence="2" type="ORF">H8S37_14620</name>
</gene>
<dbReference type="InterPro" id="IPR029058">
    <property type="entry name" value="AB_hydrolase_fold"/>
</dbReference>
<dbReference type="PANTHER" id="PTHR43798:SF33">
    <property type="entry name" value="HYDROLASE, PUTATIVE (AFU_ORTHOLOGUE AFUA_2G14860)-RELATED"/>
    <property type="match status" value="1"/>
</dbReference>
<dbReference type="PRINTS" id="PR00111">
    <property type="entry name" value="ABHYDROLASE"/>
</dbReference>
<comment type="caution">
    <text evidence="2">The sequence shown here is derived from an EMBL/GenBank/DDBJ whole genome shotgun (WGS) entry which is preliminary data.</text>
</comment>
<dbReference type="GO" id="GO:0016020">
    <property type="term" value="C:membrane"/>
    <property type="evidence" value="ECO:0007669"/>
    <property type="project" value="TreeGrafter"/>
</dbReference>
<dbReference type="Proteomes" id="UP000652477">
    <property type="component" value="Unassembled WGS sequence"/>
</dbReference>
<evidence type="ECO:0000313" key="3">
    <source>
        <dbReference type="Proteomes" id="UP000652477"/>
    </source>
</evidence>
<dbReference type="EMBL" id="JACOPF010000004">
    <property type="protein sequence ID" value="MBC5690148.1"/>
    <property type="molecule type" value="Genomic_DNA"/>
</dbReference>
<feature type="domain" description="AB hydrolase-1" evidence="1">
    <location>
        <begin position="15"/>
        <end position="112"/>
    </location>
</feature>
<dbReference type="SUPFAM" id="SSF53474">
    <property type="entry name" value="alpha/beta-Hydrolases"/>
    <property type="match status" value="1"/>
</dbReference>
<accession>A0A923LJS4</accession>
<keyword evidence="3" id="KW-1185">Reference proteome</keyword>
<dbReference type="GO" id="GO:0016787">
    <property type="term" value="F:hydrolase activity"/>
    <property type="evidence" value="ECO:0007669"/>
    <property type="project" value="UniProtKB-KW"/>
</dbReference>
<evidence type="ECO:0000259" key="1">
    <source>
        <dbReference type="Pfam" id="PF00561"/>
    </source>
</evidence>
<name>A0A923LJS4_9FIRM</name>
<dbReference type="RefSeq" id="WP_186876810.1">
    <property type="nucleotide sequence ID" value="NZ_JACOPF010000004.1"/>
</dbReference>
<keyword evidence="2" id="KW-0378">Hydrolase</keyword>
<dbReference type="AlphaFoldDB" id="A0A923LJS4"/>
<dbReference type="Pfam" id="PF00561">
    <property type="entry name" value="Abhydrolase_1"/>
    <property type="match status" value="1"/>
</dbReference>
<sequence length="235" mass="26426">MEIKLFYREEGSGEPLILLHGNGEDSTYFDEQTAYFKKSYCVIALDTRGHGKSARGTANFCIRQFAEDLHDFMEEKKIKKANILGFSDGANIALIFAMRYPEYVKKLILNGANLKGDGVKPTVQIPIIVGYRIASLFARVSSRAAANAEMLGLMVHDPNIEPSELKKVKVRTLVIAGTKDMIKEEHTRQIYENLSDAELVLIEGNHFVAKRNPEAFNKAVEIFLKEKDGKEKKDV</sequence>
<evidence type="ECO:0000313" key="2">
    <source>
        <dbReference type="EMBL" id="MBC5690148.1"/>
    </source>
</evidence>
<dbReference type="InterPro" id="IPR000073">
    <property type="entry name" value="AB_hydrolase_1"/>
</dbReference>
<dbReference type="Gene3D" id="3.40.50.1820">
    <property type="entry name" value="alpha/beta hydrolase"/>
    <property type="match status" value="1"/>
</dbReference>
<dbReference type="PANTHER" id="PTHR43798">
    <property type="entry name" value="MONOACYLGLYCEROL LIPASE"/>
    <property type="match status" value="1"/>
</dbReference>
<organism evidence="2 3">
    <name type="scientific">Mediterraneibacter hominis</name>
    <dbReference type="NCBI Taxonomy" id="2763054"/>
    <lineage>
        <taxon>Bacteria</taxon>
        <taxon>Bacillati</taxon>
        <taxon>Bacillota</taxon>
        <taxon>Clostridia</taxon>
        <taxon>Lachnospirales</taxon>
        <taxon>Lachnospiraceae</taxon>
        <taxon>Mediterraneibacter</taxon>
    </lineage>
</organism>
<reference evidence="2" key="1">
    <citation type="submission" date="2020-08" db="EMBL/GenBank/DDBJ databases">
        <title>Genome public.</title>
        <authorList>
            <person name="Liu C."/>
            <person name="Sun Q."/>
        </authorList>
    </citation>
    <scope>NUCLEOTIDE SEQUENCE</scope>
    <source>
        <strain evidence="2">NSJ-55</strain>
    </source>
</reference>